<protein>
    <submittedName>
        <fullName evidence="3">Helix-turn-helix domain-containing protein</fullName>
    </submittedName>
</protein>
<dbReference type="Proteomes" id="UP001602370">
    <property type="component" value="Unassembled WGS sequence"/>
</dbReference>
<feature type="region of interest" description="Disordered" evidence="1">
    <location>
        <begin position="115"/>
        <end position="156"/>
    </location>
</feature>
<dbReference type="InterPro" id="IPR041657">
    <property type="entry name" value="HTH_17"/>
</dbReference>
<name>A0ABW6Y365_9ACTN</name>
<feature type="compositionally biased region" description="Basic and acidic residues" evidence="1">
    <location>
        <begin position="146"/>
        <end position="156"/>
    </location>
</feature>
<evidence type="ECO:0000259" key="2">
    <source>
        <dbReference type="Pfam" id="PF12728"/>
    </source>
</evidence>
<evidence type="ECO:0000313" key="3">
    <source>
        <dbReference type="EMBL" id="MFF5924213.1"/>
    </source>
</evidence>
<keyword evidence="4" id="KW-1185">Reference proteome</keyword>
<dbReference type="RefSeq" id="WP_388312106.1">
    <property type="nucleotide sequence ID" value="NZ_JBIBDZ010000019.1"/>
</dbReference>
<dbReference type="SUPFAM" id="SSF46955">
    <property type="entry name" value="Putative DNA-binding domain"/>
    <property type="match status" value="1"/>
</dbReference>
<dbReference type="Gene3D" id="1.10.1660.10">
    <property type="match status" value="1"/>
</dbReference>
<comment type="caution">
    <text evidence="3">The sequence shown here is derived from an EMBL/GenBank/DDBJ whole genome shotgun (WGS) entry which is preliminary data.</text>
</comment>
<dbReference type="Pfam" id="PF12728">
    <property type="entry name" value="HTH_17"/>
    <property type="match status" value="1"/>
</dbReference>
<organism evidence="3 4">
    <name type="scientific">Streptomyces flavochromogenes</name>
    <dbReference type="NCBI Taxonomy" id="68199"/>
    <lineage>
        <taxon>Bacteria</taxon>
        <taxon>Bacillati</taxon>
        <taxon>Actinomycetota</taxon>
        <taxon>Actinomycetes</taxon>
        <taxon>Kitasatosporales</taxon>
        <taxon>Streptomycetaceae</taxon>
        <taxon>Streptomyces</taxon>
    </lineage>
</organism>
<feature type="domain" description="Helix-turn-helix" evidence="2">
    <location>
        <begin position="75"/>
        <end position="119"/>
    </location>
</feature>
<sequence>MIPRGRPVLNETDVARRAGVSLATWRRRHAAAFRKHVPDLLPDSRSLLYDLAQTDAYLKGRPIPELPDGEHPDDLLTADDVAQILGINTSTVRAYATQGHLSPGTTRYGTRLWTRREVHDRRDNAPGQGKGGGRRAGEPQGPRKQHAYEGDPRLDTAREALTAAGGTPKSRIATALAAQHGGTPRTWERLLTTAAATHHTGDDDPV</sequence>
<dbReference type="InterPro" id="IPR009061">
    <property type="entry name" value="DNA-bd_dom_put_sf"/>
</dbReference>
<dbReference type="EMBL" id="JBIBDZ010000019">
    <property type="protein sequence ID" value="MFF5924213.1"/>
    <property type="molecule type" value="Genomic_DNA"/>
</dbReference>
<feature type="compositionally biased region" description="Basic and acidic residues" evidence="1">
    <location>
        <begin position="115"/>
        <end position="124"/>
    </location>
</feature>
<evidence type="ECO:0000256" key="1">
    <source>
        <dbReference type="SAM" id="MobiDB-lite"/>
    </source>
</evidence>
<accession>A0ABW6Y365</accession>
<proteinExistence type="predicted"/>
<gene>
    <name evidence="3" type="ORF">ACFY8C_38695</name>
</gene>
<evidence type="ECO:0000313" key="4">
    <source>
        <dbReference type="Proteomes" id="UP001602370"/>
    </source>
</evidence>
<reference evidence="3 4" key="1">
    <citation type="submission" date="2024-10" db="EMBL/GenBank/DDBJ databases">
        <title>The Natural Products Discovery Center: Release of the First 8490 Sequenced Strains for Exploring Actinobacteria Biosynthetic Diversity.</title>
        <authorList>
            <person name="Kalkreuter E."/>
            <person name="Kautsar S.A."/>
            <person name="Yang D."/>
            <person name="Bader C.D."/>
            <person name="Teijaro C.N."/>
            <person name="Fluegel L."/>
            <person name="Davis C.M."/>
            <person name="Simpson J.R."/>
            <person name="Lauterbach L."/>
            <person name="Steele A.D."/>
            <person name="Gui C."/>
            <person name="Meng S."/>
            <person name="Li G."/>
            <person name="Viehrig K."/>
            <person name="Ye F."/>
            <person name="Su P."/>
            <person name="Kiefer A.F."/>
            <person name="Nichols A."/>
            <person name="Cepeda A.J."/>
            <person name="Yan W."/>
            <person name="Fan B."/>
            <person name="Jiang Y."/>
            <person name="Adhikari A."/>
            <person name="Zheng C.-J."/>
            <person name="Schuster L."/>
            <person name="Cowan T.M."/>
            <person name="Smanski M.J."/>
            <person name="Chevrette M.G."/>
            <person name="De Carvalho L.P.S."/>
            <person name="Shen B."/>
        </authorList>
    </citation>
    <scope>NUCLEOTIDE SEQUENCE [LARGE SCALE GENOMIC DNA]</scope>
    <source>
        <strain evidence="3 4">NPDC012605</strain>
    </source>
</reference>